<evidence type="ECO:0000259" key="4">
    <source>
        <dbReference type="Pfam" id="PF13408"/>
    </source>
</evidence>
<evidence type="ECO:0000313" key="6">
    <source>
        <dbReference type="Proteomes" id="UP000282837"/>
    </source>
</evidence>
<keyword evidence="2" id="KW-0233">DNA recombination</keyword>
<dbReference type="EMBL" id="SACO01000034">
    <property type="protein sequence ID" value="RVU01181.1"/>
    <property type="molecule type" value="Genomic_DNA"/>
</dbReference>
<sequence>MPRLNPKELWVINEDENLRIIEQDLWDSVKRQQAEAREIRDRQFNKTGNPLSGAKRAQHLLSGLVVCGGCGENFVSAGGRWRCKRSQGGACDNASISGKELEQRALSGLQDRLLTPEIIARFAGHLQKELDAQHRASHGRRDELTAALRDTKNRSVKILKRIEEDDDAPRSLTTRLKELEAEAERLEYELAHLPERTIVRLPANYEQFYRKAVTDLTAHLESEHASASRKTIRAMIDKVVVGVGNSRGGKKRALQLQGDLYRMLDFAHCSAGTRSAKHSDKDIKGNGEESGTPLVAGAGFEPATFRL</sequence>
<evidence type="ECO:0000313" key="5">
    <source>
        <dbReference type="EMBL" id="RVU01181.1"/>
    </source>
</evidence>
<evidence type="ECO:0000256" key="2">
    <source>
        <dbReference type="ARBA" id="ARBA00023172"/>
    </source>
</evidence>
<feature type="domain" description="Recombinase zinc beta ribbon" evidence="4">
    <location>
        <begin position="60"/>
        <end position="106"/>
    </location>
</feature>
<dbReference type="GO" id="GO:0003677">
    <property type="term" value="F:DNA binding"/>
    <property type="evidence" value="ECO:0007669"/>
    <property type="project" value="UniProtKB-KW"/>
</dbReference>
<dbReference type="OrthoDB" id="7277848at2"/>
<evidence type="ECO:0000256" key="1">
    <source>
        <dbReference type="ARBA" id="ARBA00023125"/>
    </source>
</evidence>
<dbReference type="Proteomes" id="UP000282837">
    <property type="component" value="Unassembled WGS sequence"/>
</dbReference>
<comment type="caution">
    <text evidence="5">The sequence shown here is derived from an EMBL/GenBank/DDBJ whole genome shotgun (WGS) entry which is preliminary data.</text>
</comment>
<organism evidence="5 6">
    <name type="scientific">Novosphingobium umbonatum</name>
    <dbReference type="NCBI Taxonomy" id="1908524"/>
    <lineage>
        <taxon>Bacteria</taxon>
        <taxon>Pseudomonadati</taxon>
        <taxon>Pseudomonadota</taxon>
        <taxon>Alphaproteobacteria</taxon>
        <taxon>Sphingomonadales</taxon>
        <taxon>Sphingomonadaceae</taxon>
        <taxon>Novosphingobium</taxon>
    </lineage>
</organism>
<gene>
    <name evidence="5" type="ORF">EOE18_18120</name>
</gene>
<keyword evidence="6" id="KW-1185">Reference proteome</keyword>
<dbReference type="AlphaFoldDB" id="A0A437MU47"/>
<reference evidence="5 6" key="1">
    <citation type="submission" date="2019-01" db="EMBL/GenBank/DDBJ databases">
        <authorList>
            <person name="Chen W.-M."/>
        </authorList>
    </citation>
    <scope>NUCLEOTIDE SEQUENCE [LARGE SCALE GENOMIC DNA]</scope>
    <source>
        <strain evidence="5 6">FSY-9</strain>
    </source>
</reference>
<evidence type="ECO:0000256" key="3">
    <source>
        <dbReference type="SAM" id="MobiDB-lite"/>
    </source>
</evidence>
<protein>
    <recommendedName>
        <fullName evidence="4">Recombinase zinc beta ribbon domain-containing protein</fullName>
    </recommendedName>
</protein>
<name>A0A437MU47_9SPHN</name>
<dbReference type="InterPro" id="IPR050639">
    <property type="entry name" value="SSR_resolvase"/>
</dbReference>
<dbReference type="InterPro" id="IPR025827">
    <property type="entry name" value="Zn_ribbon_recom_dom"/>
</dbReference>
<accession>A0A437MU47</accession>
<dbReference type="GO" id="GO:0000150">
    <property type="term" value="F:DNA strand exchange activity"/>
    <property type="evidence" value="ECO:0007669"/>
    <property type="project" value="TreeGrafter"/>
</dbReference>
<feature type="region of interest" description="Disordered" evidence="3">
    <location>
        <begin position="275"/>
        <end position="307"/>
    </location>
</feature>
<dbReference type="PANTHER" id="PTHR30461:SF2">
    <property type="entry name" value="SERINE RECOMBINASE PINE-RELATED"/>
    <property type="match status" value="1"/>
</dbReference>
<keyword evidence="1" id="KW-0238">DNA-binding</keyword>
<dbReference type="PANTHER" id="PTHR30461">
    <property type="entry name" value="DNA-INVERTASE FROM LAMBDOID PROPHAGE"/>
    <property type="match status" value="1"/>
</dbReference>
<feature type="compositionally biased region" description="Basic and acidic residues" evidence="3">
    <location>
        <begin position="277"/>
        <end position="287"/>
    </location>
</feature>
<proteinExistence type="predicted"/>
<dbReference type="Pfam" id="PF13408">
    <property type="entry name" value="Zn_ribbon_recom"/>
    <property type="match status" value="1"/>
</dbReference>